<proteinExistence type="predicted"/>
<keyword evidence="1" id="KW-0472">Membrane</keyword>
<dbReference type="GO" id="GO:0005886">
    <property type="term" value="C:plasma membrane"/>
    <property type="evidence" value="ECO:0007669"/>
    <property type="project" value="TreeGrafter"/>
</dbReference>
<feature type="transmembrane region" description="Helical" evidence="1">
    <location>
        <begin position="50"/>
        <end position="68"/>
    </location>
</feature>
<dbReference type="AlphaFoldDB" id="A0A2M8LDD9"/>
<dbReference type="Pfam" id="PF05656">
    <property type="entry name" value="DUF805"/>
    <property type="match status" value="1"/>
</dbReference>
<organism evidence="2 3">
    <name type="scientific">Candidatus Uhrbacteria bacterium CG10_big_fil_rev_8_21_14_0_10_48_11</name>
    <dbReference type="NCBI Taxonomy" id="1975037"/>
    <lineage>
        <taxon>Bacteria</taxon>
        <taxon>Candidatus Uhriibacteriota</taxon>
    </lineage>
</organism>
<sequence length="119" mass="13011">MNYYITVLKKYAVFSGRSQRAEYWYYALFNTIISIAVAIVGAIAGDSSGILGMVYVLAVFIPGLAVGVRRLHDTGRSGWMMLVALIPFIGAIWLFILFVLDSTPGDNQYGPNPKGVTTV</sequence>
<evidence type="ECO:0000256" key="1">
    <source>
        <dbReference type="SAM" id="Phobius"/>
    </source>
</evidence>
<dbReference type="EMBL" id="PFET01000016">
    <property type="protein sequence ID" value="PJE75462.1"/>
    <property type="molecule type" value="Genomic_DNA"/>
</dbReference>
<protein>
    <submittedName>
        <fullName evidence="2">DUF805 domain-containing protein</fullName>
    </submittedName>
</protein>
<dbReference type="InterPro" id="IPR008523">
    <property type="entry name" value="DUF805"/>
</dbReference>
<dbReference type="PANTHER" id="PTHR34980">
    <property type="entry name" value="INNER MEMBRANE PROTEIN-RELATED-RELATED"/>
    <property type="match status" value="1"/>
</dbReference>
<comment type="caution">
    <text evidence="2">The sequence shown here is derived from an EMBL/GenBank/DDBJ whole genome shotgun (WGS) entry which is preliminary data.</text>
</comment>
<name>A0A2M8LDD9_9BACT</name>
<feature type="transmembrane region" description="Helical" evidence="1">
    <location>
        <begin position="23"/>
        <end position="44"/>
    </location>
</feature>
<dbReference type="Proteomes" id="UP000231152">
    <property type="component" value="Unassembled WGS sequence"/>
</dbReference>
<feature type="transmembrane region" description="Helical" evidence="1">
    <location>
        <begin position="80"/>
        <end position="100"/>
    </location>
</feature>
<gene>
    <name evidence="2" type="ORF">COV04_04635</name>
</gene>
<keyword evidence="1" id="KW-1133">Transmembrane helix</keyword>
<keyword evidence="1" id="KW-0812">Transmembrane</keyword>
<evidence type="ECO:0000313" key="3">
    <source>
        <dbReference type="Proteomes" id="UP000231152"/>
    </source>
</evidence>
<reference evidence="2 3" key="1">
    <citation type="submission" date="2017-09" db="EMBL/GenBank/DDBJ databases">
        <title>Depth-based differentiation of microbial function through sediment-hosted aquifers and enrichment of novel symbionts in the deep terrestrial subsurface.</title>
        <authorList>
            <person name="Probst A.J."/>
            <person name="Ladd B."/>
            <person name="Jarett J.K."/>
            <person name="Geller-Mcgrath D.E."/>
            <person name="Sieber C.M."/>
            <person name="Emerson J.B."/>
            <person name="Anantharaman K."/>
            <person name="Thomas B.C."/>
            <person name="Malmstrom R."/>
            <person name="Stieglmeier M."/>
            <person name="Klingl A."/>
            <person name="Woyke T."/>
            <person name="Ryan C.M."/>
            <person name="Banfield J.F."/>
        </authorList>
    </citation>
    <scope>NUCLEOTIDE SEQUENCE [LARGE SCALE GENOMIC DNA]</scope>
    <source>
        <strain evidence="2">CG10_big_fil_rev_8_21_14_0_10_48_11</strain>
    </source>
</reference>
<dbReference type="PANTHER" id="PTHR34980:SF2">
    <property type="entry name" value="INNER MEMBRANE PROTEIN YHAH-RELATED"/>
    <property type="match status" value="1"/>
</dbReference>
<accession>A0A2M8LDD9</accession>
<evidence type="ECO:0000313" key="2">
    <source>
        <dbReference type="EMBL" id="PJE75462.1"/>
    </source>
</evidence>